<dbReference type="Gene3D" id="1.25.40.10">
    <property type="entry name" value="Tetratricopeptide repeat domain"/>
    <property type="match status" value="7"/>
</dbReference>
<evidence type="ECO:0000313" key="6">
    <source>
        <dbReference type="Proteomes" id="UP001370490"/>
    </source>
</evidence>
<dbReference type="FunFam" id="1.25.40.10:FF:000361">
    <property type="entry name" value="Pentatricopeptide repeat-containing protein chloroplastic"/>
    <property type="match status" value="1"/>
</dbReference>
<feature type="repeat" description="PPR" evidence="3">
    <location>
        <begin position="148"/>
        <end position="182"/>
    </location>
</feature>
<feature type="chain" id="PRO_5042986523" evidence="4">
    <location>
        <begin position="26"/>
        <end position="848"/>
    </location>
</feature>
<feature type="signal peptide" evidence="4">
    <location>
        <begin position="1"/>
        <end position="25"/>
    </location>
</feature>
<sequence>MPLLPNKPLGKTFLLSLLPTLSSLSRFTPFHPQDSPDSTNSLQFTFTSSHIPNQIIKTFIENRRYLQSLVVFKKIISLSKPDYFLFPSLLKSCSRLPNSNFGMGIHGYLIKYGIENWVDVGNSLIRFYMKFEFVDDAQKLFVNMCVRNAESYNSMICGYGCRRCYEEVLLLFLEMVTMGYFPHLNSTVHAIMACGELGLLDKAMGVHELVVDNGFFYDVEVANSLISMYVKLGRLDLGRCVFEDMHDRDLVSWNTMITGYARSGYWAEAFDLLLLMKKYGEIAPNCVTFLGLLMACGQAENLNLGKSIHGYLICSGLLYDLHLGTAIIDMYAKCNWVEDARKVFDEDLVEKNLVAWNSLIVGYSQNGYDHEAVMLFKNLIKQLNLRPDAITVANVLPAYASFGNIESVKLVHALVLKLGLIMCRDIVLGTAIMDAYGKCLDIEAAKSIFASIDRPNTASWNALISGYNLNHFPEKGMLIFLKMLRGQFLPDAITMVLLFQSCGELGSLKHGSMAHGYCFLKGFSSNLVVVNAMIDMYMCTGGLKSAELLFSLICYKSIVTWNTMLFGYVKIGYFIEALKVFSQMQSESQYGPDSISMMSFIQASAAVSAGWGCEVAHCGVVKLGLVSDTLVMNSLIDAHAKTGLIENAKVLFLQMGQKRDQGSWNVMITGCGMNGQGMEACKLLSQMEDAGYKPNAITFTSLLASCSHSGLVDEGCKYLDMMVTKYKMQPGLEHWTSIIDMFARAGRLEDAYQLINSGIYLNSNASTLSDCHAVWGALLNACKLNTNADLGQLVADKLLKLSPENCGYRTLLSNIYASGKKWDEAVKARLVFDDGKLLKRPGLSIVQS</sequence>
<dbReference type="FunFam" id="1.25.40.10:FF:000073">
    <property type="entry name" value="Pentatricopeptide repeat-containing protein chloroplastic"/>
    <property type="match status" value="1"/>
</dbReference>
<dbReference type="GO" id="GO:0009451">
    <property type="term" value="P:RNA modification"/>
    <property type="evidence" value="ECO:0007669"/>
    <property type="project" value="InterPro"/>
</dbReference>
<feature type="repeat" description="PPR" evidence="3">
    <location>
        <begin position="557"/>
        <end position="587"/>
    </location>
</feature>
<feature type="repeat" description="PPR" evidence="3">
    <location>
        <begin position="249"/>
        <end position="283"/>
    </location>
</feature>
<dbReference type="GO" id="GO:0003729">
    <property type="term" value="F:mRNA binding"/>
    <property type="evidence" value="ECO:0007669"/>
    <property type="project" value="UniProtKB-ARBA"/>
</dbReference>
<dbReference type="InterPro" id="IPR046848">
    <property type="entry name" value="E_motif"/>
</dbReference>
<dbReference type="InterPro" id="IPR046960">
    <property type="entry name" value="PPR_At4g14850-like_plant"/>
</dbReference>
<keyword evidence="4" id="KW-0732">Signal</keyword>
<evidence type="ECO:0000313" key="5">
    <source>
        <dbReference type="EMBL" id="KAK6929658.1"/>
    </source>
</evidence>
<dbReference type="PROSITE" id="PS51375">
    <property type="entry name" value="PPR"/>
    <property type="match status" value="7"/>
</dbReference>
<feature type="repeat" description="PPR" evidence="3">
    <location>
        <begin position="352"/>
        <end position="387"/>
    </location>
</feature>
<gene>
    <name evidence="5" type="ORF">RJ641_003752</name>
</gene>
<dbReference type="Pfam" id="PF01535">
    <property type="entry name" value="PPR"/>
    <property type="match status" value="8"/>
</dbReference>
<dbReference type="Proteomes" id="UP001370490">
    <property type="component" value="Unassembled WGS sequence"/>
</dbReference>
<comment type="similarity">
    <text evidence="2">Belongs to the PPR family. PCMP-E subfamily.</text>
</comment>
<proteinExistence type="inferred from homology"/>
<dbReference type="FunFam" id="1.25.40.10:FF:000090">
    <property type="entry name" value="Pentatricopeptide repeat-containing protein, chloroplastic"/>
    <property type="match status" value="1"/>
</dbReference>
<dbReference type="InterPro" id="IPR011990">
    <property type="entry name" value="TPR-like_helical_dom_sf"/>
</dbReference>
<dbReference type="PANTHER" id="PTHR24015">
    <property type="entry name" value="OS07G0578800 PROTEIN-RELATED"/>
    <property type="match status" value="1"/>
</dbReference>
<comment type="caution">
    <text evidence="5">The sequence shown here is derived from an EMBL/GenBank/DDBJ whole genome shotgun (WGS) entry which is preliminary data.</text>
</comment>
<dbReference type="EMBL" id="JBAMMX010000012">
    <property type="protein sequence ID" value="KAK6929658.1"/>
    <property type="molecule type" value="Genomic_DNA"/>
</dbReference>
<keyword evidence="1" id="KW-0677">Repeat</keyword>
<protein>
    <submittedName>
        <fullName evidence="5">Pentatricopeptide repeat</fullName>
    </submittedName>
</protein>
<evidence type="ECO:0000256" key="4">
    <source>
        <dbReference type="SAM" id="SignalP"/>
    </source>
</evidence>
<reference evidence="5 6" key="1">
    <citation type="submission" date="2023-12" db="EMBL/GenBank/DDBJ databases">
        <title>A high-quality genome assembly for Dillenia turbinata (Dilleniales).</title>
        <authorList>
            <person name="Chanderbali A."/>
        </authorList>
    </citation>
    <scope>NUCLEOTIDE SEQUENCE [LARGE SCALE GENOMIC DNA]</scope>
    <source>
        <strain evidence="5">LSX21</strain>
        <tissue evidence="5">Leaf</tissue>
    </source>
</reference>
<dbReference type="InterPro" id="IPR002885">
    <property type="entry name" value="PPR_rpt"/>
</dbReference>
<name>A0AAN8ZDG6_9MAGN</name>
<dbReference type="AlphaFoldDB" id="A0AAN8ZDG6"/>
<feature type="repeat" description="PPR" evidence="3">
    <location>
        <begin position="218"/>
        <end position="248"/>
    </location>
</feature>
<feature type="repeat" description="PPR" evidence="3">
    <location>
        <begin position="660"/>
        <end position="694"/>
    </location>
</feature>
<dbReference type="Pfam" id="PF13041">
    <property type="entry name" value="PPR_2"/>
    <property type="match status" value="2"/>
</dbReference>
<accession>A0AAN8ZDG6</accession>
<dbReference type="NCBIfam" id="TIGR00756">
    <property type="entry name" value="PPR"/>
    <property type="match status" value="6"/>
</dbReference>
<evidence type="ECO:0000256" key="3">
    <source>
        <dbReference type="PROSITE-ProRule" id="PRU00708"/>
    </source>
</evidence>
<organism evidence="5 6">
    <name type="scientific">Dillenia turbinata</name>
    <dbReference type="NCBI Taxonomy" id="194707"/>
    <lineage>
        <taxon>Eukaryota</taxon>
        <taxon>Viridiplantae</taxon>
        <taxon>Streptophyta</taxon>
        <taxon>Embryophyta</taxon>
        <taxon>Tracheophyta</taxon>
        <taxon>Spermatophyta</taxon>
        <taxon>Magnoliopsida</taxon>
        <taxon>eudicotyledons</taxon>
        <taxon>Gunneridae</taxon>
        <taxon>Pentapetalae</taxon>
        <taxon>Dilleniales</taxon>
        <taxon>Dilleniaceae</taxon>
        <taxon>Dillenia</taxon>
    </lineage>
</organism>
<evidence type="ECO:0000256" key="1">
    <source>
        <dbReference type="ARBA" id="ARBA00022737"/>
    </source>
</evidence>
<dbReference type="Pfam" id="PF20431">
    <property type="entry name" value="E_motif"/>
    <property type="match status" value="1"/>
</dbReference>
<keyword evidence="6" id="KW-1185">Reference proteome</keyword>
<evidence type="ECO:0000256" key="2">
    <source>
        <dbReference type="ARBA" id="ARBA00061659"/>
    </source>
</evidence>
<feature type="repeat" description="PPR" evidence="3">
    <location>
        <begin position="456"/>
        <end position="490"/>
    </location>
</feature>
<dbReference type="PANTHER" id="PTHR24015:SF553">
    <property type="entry name" value="DYW DOMAIN-CONTAINING PROTEIN"/>
    <property type="match status" value="1"/>
</dbReference>